<organism evidence="3 4">
    <name type="scientific">Mycobacterium szulgai</name>
    <dbReference type="NCBI Taxonomy" id="1787"/>
    <lineage>
        <taxon>Bacteria</taxon>
        <taxon>Bacillati</taxon>
        <taxon>Actinomycetota</taxon>
        <taxon>Actinomycetes</taxon>
        <taxon>Mycobacteriales</taxon>
        <taxon>Mycobacteriaceae</taxon>
        <taxon>Mycobacterium</taxon>
    </lineage>
</organism>
<feature type="region of interest" description="Disordered" evidence="1">
    <location>
        <begin position="496"/>
        <end position="524"/>
    </location>
</feature>
<dbReference type="AlphaFoldDB" id="A0A1X2E8W9"/>
<keyword evidence="2" id="KW-0812">Transmembrane</keyword>
<sequence>MKRPVELLRGAQSTVKGQVAAVAGQSERTILLGAVLVLTAVSAVTGFVLAQYLSIDVLSSLVFVPDDCYIDWDTKWGRHCFSDYTMVVSFGLRPDPWDAYPVYLPSGLTYGYSNYPAAGMVPQVMFGLLGKWLGAPRLGLIGYQLALTIAVISPAVWAARGARGLEKIVVFLALGVVAIPAWMVIDRGNSAGFVVPVALVFLVALCRRRWGLVVVMVILAALVKPQFAVLGAVLFAARQWRWAGLAVGGVIASNLAAYALWPRDFPQTIMRSIQYTFGYGNASGGGGSGGGGGGGGSGAATDATFKALTANLNVSFGKALLLIPDSIKSGESGGKLPDGFLAGPRSMLGYAVLLIVVIAVLVLGRRIPAVMAGILLLATASLSPALSQPYYLVFVLPIAAVLVRDPDGPPGTGIFDRFAADGDRRRALGVCLSLAVALSIAHIALPSPPIEVGDITGQFGTAGSLTRSVVVTTVFLAPILWLVTCAAILISYGRRPGTSPPSDRGSDDPGDADENIPNSSKLMA</sequence>
<evidence type="ECO:0000313" key="3">
    <source>
        <dbReference type="EMBL" id="ORW96822.1"/>
    </source>
</evidence>
<keyword evidence="2" id="KW-0472">Membrane</keyword>
<name>A0A1X2E8W9_MYCSZ</name>
<feature type="transmembrane region" description="Helical" evidence="2">
    <location>
        <begin position="213"/>
        <end position="236"/>
    </location>
</feature>
<feature type="transmembrane region" description="Helical" evidence="2">
    <location>
        <begin position="140"/>
        <end position="159"/>
    </location>
</feature>
<feature type="transmembrane region" description="Helical" evidence="2">
    <location>
        <begin position="427"/>
        <end position="445"/>
    </location>
</feature>
<evidence type="ECO:0000256" key="1">
    <source>
        <dbReference type="SAM" id="MobiDB-lite"/>
    </source>
</evidence>
<accession>A0A1X2E8W9</accession>
<feature type="transmembrane region" description="Helical" evidence="2">
    <location>
        <begin position="191"/>
        <end position="206"/>
    </location>
</feature>
<keyword evidence="4" id="KW-1185">Reference proteome</keyword>
<feature type="transmembrane region" description="Helical" evidence="2">
    <location>
        <begin position="30"/>
        <end position="53"/>
    </location>
</feature>
<reference evidence="3 4" key="1">
    <citation type="submission" date="2016-01" db="EMBL/GenBank/DDBJ databases">
        <title>The new phylogeny of the genus Mycobacterium.</title>
        <authorList>
            <person name="Tarcisio F."/>
            <person name="Conor M."/>
            <person name="Antonella G."/>
            <person name="Elisabetta G."/>
            <person name="Giulia F.S."/>
            <person name="Sara T."/>
            <person name="Anna F."/>
            <person name="Clotilde B."/>
            <person name="Roberto B."/>
            <person name="Veronica D.S."/>
            <person name="Fabio R."/>
            <person name="Monica P."/>
            <person name="Olivier J."/>
            <person name="Enrico T."/>
            <person name="Nicola S."/>
        </authorList>
    </citation>
    <scope>NUCLEOTIDE SEQUENCE [LARGE SCALE GENOMIC DNA]</scope>
    <source>
        <strain evidence="3 4">DSM 44166</strain>
    </source>
</reference>
<evidence type="ECO:0008006" key="5">
    <source>
        <dbReference type="Google" id="ProtNLM"/>
    </source>
</evidence>
<comment type="caution">
    <text evidence="3">The sequence shown here is derived from an EMBL/GenBank/DDBJ whole genome shotgun (WGS) entry which is preliminary data.</text>
</comment>
<gene>
    <name evidence="3" type="ORF">AWC27_04925</name>
</gene>
<evidence type="ECO:0000256" key="2">
    <source>
        <dbReference type="SAM" id="Phobius"/>
    </source>
</evidence>
<feature type="transmembrane region" description="Helical" evidence="2">
    <location>
        <begin position="242"/>
        <end position="261"/>
    </location>
</feature>
<protein>
    <recommendedName>
        <fullName evidence="5">DUF2029 domain-containing protein</fullName>
    </recommendedName>
</protein>
<feature type="transmembrane region" description="Helical" evidence="2">
    <location>
        <begin position="350"/>
        <end position="377"/>
    </location>
</feature>
<dbReference type="EMBL" id="LQPW01000131">
    <property type="protein sequence ID" value="ORW96822.1"/>
    <property type="molecule type" value="Genomic_DNA"/>
</dbReference>
<evidence type="ECO:0000313" key="4">
    <source>
        <dbReference type="Proteomes" id="UP000193317"/>
    </source>
</evidence>
<dbReference type="Proteomes" id="UP000193317">
    <property type="component" value="Unassembled WGS sequence"/>
</dbReference>
<dbReference type="RefSeq" id="WP_085671754.1">
    <property type="nucleotide sequence ID" value="NZ_LQPW01000131.1"/>
</dbReference>
<feature type="transmembrane region" description="Helical" evidence="2">
    <location>
        <begin position="168"/>
        <end position="185"/>
    </location>
</feature>
<proteinExistence type="predicted"/>
<feature type="transmembrane region" description="Helical" evidence="2">
    <location>
        <begin position="465"/>
        <end position="490"/>
    </location>
</feature>
<keyword evidence="2" id="KW-1133">Transmembrane helix</keyword>